<dbReference type="PROSITE" id="PS51257">
    <property type="entry name" value="PROKAR_LIPOPROTEIN"/>
    <property type="match status" value="1"/>
</dbReference>
<feature type="compositionally biased region" description="Basic and acidic residues" evidence="4">
    <location>
        <begin position="45"/>
        <end position="59"/>
    </location>
</feature>
<sequence>MKKLACILLVGAMTASLLGGCTGNTTSSTAGGTESTGTESAAAESKTESAAEETKEKEPSNLLLWMPPYATDGEALDQQWWTETLAPWAEENNVTLSIEITPWGNYAEKYLTAFSSGQGPDVGYMYNEMFNDFIDMGTLEELSPYFTEEDTADYIYYDLGYIKGGQYALPFIVGNARVLFFNMDILEQAGVTELPETWEDLTEVCVKVKDANIEGVIPFAQEWADTAIGALNSIYYPYLWQAGGDIFDENGEVALMQNDGAVKAAQYVYDMRYTYGVLPDESMAMTGNDVRDQFAAGKVAVAMGATNQAALYTENGLNWDYVASLKGEQQATWIASDALIMNAAGNNKEMAAELMKHITSPAIMEKFHSELSAFPPINKSEKYLDNERFASIYENEETLHTLPVAPNSYKVMDSLYKNLQLMMLGDLTPEQAIQQTVDYAGNVS</sequence>
<feature type="signal peptide" evidence="5">
    <location>
        <begin position="1"/>
        <end position="19"/>
    </location>
</feature>
<dbReference type="PANTHER" id="PTHR30061">
    <property type="entry name" value="MALTOSE-BINDING PERIPLASMIC PROTEIN"/>
    <property type="match status" value="1"/>
</dbReference>
<gene>
    <name evidence="6" type="ORF">IAD03_05260</name>
</gene>
<dbReference type="Pfam" id="PF01547">
    <property type="entry name" value="SBP_bac_1"/>
    <property type="match status" value="1"/>
</dbReference>
<dbReference type="Gene3D" id="3.40.190.10">
    <property type="entry name" value="Periplasmic binding protein-like II"/>
    <property type="match status" value="1"/>
</dbReference>
<evidence type="ECO:0000256" key="1">
    <source>
        <dbReference type="ARBA" id="ARBA00008520"/>
    </source>
</evidence>
<comment type="caution">
    <text evidence="6">The sequence shown here is derived from an EMBL/GenBank/DDBJ whole genome shotgun (WGS) entry which is preliminary data.</text>
</comment>
<accession>A0A9D1FRU9</accession>
<dbReference type="Proteomes" id="UP000824141">
    <property type="component" value="Unassembled WGS sequence"/>
</dbReference>
<dbReference type="GO" id="GO:0015768">
    <property type="term" value="P:maltose transport"/>
    <property type="evidence" value="ECO:0007669"/>
    <property type="project" value="TreeGrafter"/>
</dbReference>
<feature type="compositionally biased region" description="Low complexity" evidence="4">
    <location>
        <begin position="26"/>
        <end position="44"/>
    </location>
</feature>
<proteinExistence type="inferred from homology"/>
<dbReference type="EMBL" id="DVJM01000106">
    <property type="protein sequence ID" value="HIS78761.1"/>
    <property type="molecule type" value="Genomic_DNA"/>
</dbReference>
<feature type="region of interest" description="Disordered" evidence="4">
    <location>
        <begin position="26"/>
        <end position="59"/>
    </location>
</feature>
<organism evidence="6 7">
    <name type="scientific">Candidatus Caccousia stercoris</name>
    <dbReference type="NCBI Taxonomy" id="2840723"/>
    <lineage>
        <taxon>Bacteria</taxon>
        <taxon>Bacillati</taxon>
        <taxon>Bacillota</taxon>
        <taxon>Clostridia</taxon>
        <taxon>Eubacteriales</taxon>
        <taxon>Oscillospiraceae</taxon>
        <taxon>Oscillospiraceae incertae sedis</taxon>
        <taxon>Candidatus Caccousia</taxon>
    </lineage>
</organism>
<keyword evidence="3 5" id="KW-0732">Signal</keyword>
<evidence type="ECO:0000256" key="3">
    <source>
        <dbReference type="ARBA" id="ARBA00022729"/>
    </source>
</evidence>
<dbReference type="InterPro" id="IPR006059">
    <property type="entry name" value="SBP"/>
</dbReference>
<keyword evidence="2" id="KW-0813">Transport</keyword>
<evidence type="ECO:0000313" key="6">
    <source>
        <dbReference type="EMBL" id="HIS78761.1"/>
    </source>
</evidence>
<dbReference type="PANTHER" id="PTHR30061:SF50">
    <property type="entry name" value="MALTOSE_MALTODEXTRIN-BINDING PERIPLASMIC PROTEIN"/>
    <property type="match status" value="1"/>
</dbReference>
<evidence type="ECO:0000256" key="5">
    <source>
        <dbReference type="SAM" id="SignalP"/>
    </source>
</evidence>
<reference evidence="6" key="2">
    <citation type="journal article" date="2021" name="PeerJ">
        <title>Extensive microbial diversity within the chicken gut microbiome revealed by metagenomics and culture.</title>
        <authorList>
            <person name="Gilroy R."/>
            <person name="Ravi A."/>
            <person name="Getino M."/>
            <person name="Pursley I."/>
            <person name="Horton D.L."/>
            <person name="Alikhan N.F."/>
            <person name="Baker D."/>
            <person name="Gharbi K."/>
            <person name="Hall N."/>
            <person name="Watson M."/>
            <person name="Adriaenssens E.M."/>
            <person name="Foster-Nyarko E."/>
            <person name="Jarju S."/>
            <person name="Secka A."/>
            <person name="Antonio M."/>
            <person name="Oren A."/>
            <person name="Chaudhuri R.R."/>
            <person name="La Ragione R."/>
            <person name="Hildebrand F."/>
            <person name="Pallen M.J."/>
        </authorList>
    </citation>
    <scope>NUCLEOTIDE SEQUENCE</scope>
    <source>
        <strain evidence="6">6086</strain>
    </source>
</reference>
<reference evidence="6" key="1">
    <citation type="submission" date="2020-10" db="EMBL/GenBank/DDBJ databases">
        <authorList>
            <person name="Gilroy R."/>
        </authorList>
    </citation>
    <scope>NUCLEOTIDE SEQUENCE</scope>
    <source>
        <strain evidence="6">6086</strain>
    </source>
</reference>
<evidence type="ECO:0000256" key="2">
    <source>
        <dbReference type="ARBA" id="ARBA00022448"/>
    </source>
</evidence>
<dbReference type="SUPFAM" id="SSF53850">
    <property type="entry name" value="Periplasmic binding protein-like II"/>
    <property type="match status" value="1"/>
</dbReference>
<dbReference type="AlphaFoldDB" id="A0A9D1FRU9"/>
<evidence type="ECO:0000313" key="7">
    <source>
        <dbReference type="Proteomes" id="UP000824141"/>
    </source>
</evidence>
<dbReference type="GO" id="GO:0042956">
    <property type="term" value="P:maltodextrin transmembrane transport"/>
    <property type="evidence" value="ECO:0007669"/>
    <property type="project" value="TreeGrafter"/>
</dbReference>
<dbReference type="GO" id="GO:0055052">
    <property type="term" value="C:ATP-binding cassette (ABC) transporter complex, substrate-binding subunit-containing"/>
    <property type="evidence" value="ECO:0007669"/>
    <property type="project" value="TreeGrafter"/>
</dbReference>
<dbReference type="CDD" id="cd13585">
    <property type="entry name" value="PBP2_TMBP_like"/>
    <property type="match status" value="1"/>
</dbReference>
<feature type="chain" id="PRO_5038437435" evidence="5">
    <location>
        <begin position="20"/>
        <end position="444"/>
    </location>
</feature>
<dbReference type="GO" id="GO:1901982">
    <property type="term" value="F:maltose binding"/>
    <property type="evidence" value="ECO:0007669"/>
    <property type="project" value="TreeGrafter"/>
</dbReference>
<protein>
    <submittedName>
        <fullName evidence="6">Sugar ABC transporter substrate-binding protein</fullName>
    </submittedName>
</protein>
<name>A0A9D1FRU9_9FIRM</name>
<comment type="similarity">
    <text evidence="1">Belongs to the bacterial solute-binding protein 1 family.</text>
</comment>
<evidence type="ECO:0000256" key="4">
    <source>
        <dbReference type="SAM" id="MobiDB-lite"/>
    </source>
</evidence>